<evidence type="ECO:0000256" key="1">
    <source>
        <dbReference type="ARBA" id="ARBA00001913"/>
    </source>
</evidence>
<keyword evidence="7" id="KW-0732">Signal</keyword>
<dbReference type="InterPro" id="IPR001759">
    <property type="entry name" value="PTX_dom"/>
</dbReference>
<dbReference type="InterPro" id="IPR051360">
    <property type="entry name" value="Neuronal_Pentraxin_Related"/>
</dbReference>
<evidence type="ECO:0000259" key="8">
    <source>
        <dbReference type="PROSITE" id="PS51828"/>
    </source>
</evidence>
<feature type="signal peptide" evidence="7">
    <location>
        <begin position="1"/>
        <end position="26"/>
    </location>
</feature>
<dbReference type="SUPFAM" id="SSF49899">
    <property type="entry name" value="Concanavalin A-like lectins/glucanases"/>
    <property type="match status" value="1"/>
</dbReference>
<proteinExistence type="predicted"/>
<evidence type="ECO:0000256" key="5">
    <source>
        <dbReference type="ARBA" id="ARBA00023180"/>
    </source>
</evidence>
<evidence type="ECO:0000313" key="9">
    <source>
        <dbReference type="EMBL" id="CAK8690768.1"/>
    </source>
</evidence>
<dbReference type="InterPro" id="IPR013320">
    <property type="entry name" value="ConA-like_dom_sf"/>
</dbReference>
<comment type="caution">
    <text evidence="6">Lacks conserved residue(s) required for the propagation of feature annotation.</text>
</comment>
<dbReference type="PROSITE" id="PS51828">
    <property type="entry name" value="PTX_2"/>
    <property type="match status" value="1"/>
</dbReference>
<keyword evidence="2" id="KW-0479">Metal-binding</keyword>
<feature type="chain" id="PRO_5047120960" description="Pentraxin (PTX) domain-containing protein" evidence="7">
    <location>
        <begin position="27"/>
        <end position="294"/>
    </location>
</feature>
<keyword evidence="3" id="KW-0106">Calcium</keyword>
<evidence type="ECO:0000256" key="4">
    <source>
        <dbReference type="ARBA" id="ARBA00023157"/>
    </source>
</evidence>
<dbReference type="PANTHER" id="PTHR19277">
    <property type="entry name" value="PENTRAXIN"/>
    <property type="match status" value="1"/>
</dbReference>
<accession>A0ABP0GIF5</accession>
<evidence type="ECO:0000256" key="6">
    <source>
        <dbReference type="PROSITE-ProRule" id="PRU01172"/>
    </source>
</evidence>
<gene>
    <name evidence="9" type="ORF">CVLEPA_LOCUS23340</name>
</gene>
<sequence length="294" mass="32630">MPLKNKNQFVFVISVVTSFLVETSYGQTSDPQAQHLVPVCAYVPEAMQRGHSNAGFYRGVKGDPGIVGKQGPKGEKGVPGEMWNVGGCPTITYHFPRDNQITDYVWYRSYVPRMTEATACAWLETSEYNHHATWISYTTSNRDNEFFIAFINPTTVRLAIAGKGYDFTVPQLTSETKMHFCVWFSSKRRQVGISINAKSVSVLSYTGEIMNGGASMLLAQEQDSVNAGSLDASQAFHGNITNPMMWPRVLSEDEISNLAHRCECPVDHAITFTLDRAELYGSATYSIPDVCPII</sequence>
<feature type="domain" description="Pentraxin (PTX)" evidence="8">
    <location>
        <begin position="89"/>
        <end position="291"/>
    </location>
</feature>
<evidence type="ECO:0000256" key="2">
    <source>
        <dbReference type="ARBA" id="ARBA00022723"/>
    </source>
</evidence>
<dbReference type="PANTHER" id="PTHR19277:SF161">
    <property type="entry name" value="LAMININ G DOMAIN-CONTAINING PROTEIN"/>
    <property type="match status" value="1"/>
</dbReference>
<organism evidence="9 10">
    <name type="scientific">Clavelina lepadiformis</name>
    <name type="common">Light-bulb sea squirt</name>
    <name type="synonym">Ascidia lepadiformis</name>
    <dbReference type="NCBI Taxonomy" id="159417"/>
    <lineage>
        <taxon>Eukaryota</taxon>
        <taxon>Metazoa</taxon>
        <taxon>Chordata</taxon>
        <taxon>Tunicata</taxon>
        <taxon>Ascidiacea</taxon>
        <taxon>Aplousobranchia</taxon>
        <taxon>Clavelinidae</taxon>
        <taxon>Clavelina</taxon>
    </lineage>
</organism>
<comment type="caution">
    <text evidence="9">The sequence shown here is derived from an EMBL/GenBank/DDBJ whole genome shotgun (WGS) entry which is preliminary data.</text>
</comment>
<dbReference type="PRINTS" id="PR00895">
    <property type="entry name" value="PENTAXIN"/>
</dbReference>
<keyword evidence="10" id="KW-1185">Reference proteome</keyword>
<reference evidence="9 10" key="1">
    <citation type="submission" date="2024-02" db="EMBL/GenBank/DDBJ databases">
        <authorList>
            <person name="Daric V."/>
            <person name="Darras S."/>
        </authorList>
    </citation>
    <scope>NUCLEOTIDE SEQUENCE [LARGE SCALE GENOMIC DNA]</scope>
</reference>
<dbReference type="SMART" id="SM00159">
    <property type="entry name" value="PTX"/>
    <property type="match status" value="1"/>
</dbReference>
<dbReference type="Proteomes" id="UP001642483">
    <property type="component" value="Unassembled WGS sequence"/>
</dbReference>
<comment type="cofactor">
    <cofactor evidence="1">
        <name>Ca(2+)</name>
        <dbReference type="ChEBI" id="CHEBI:29108"/>
    </cofactor>
</comment>
<evidence type="ECO:0000313" key="10">
    <source>
        <dbReference type="Proteomes" id="UP001642483"/>
    </source>
</evidence>
<keyword evidence="4" id="KW-1015">Disulfide bond</keyword>
<dbReference type="EMBL" id="CAWYQH010000119">
    <property type="protein sequence ID" value="CAK8690768.1"/>
    <property type="molecule type" value="Genomic_DNA"/>
</dbReference>
<name>A0ABP0GIF5_CLALP</name>
<keyword evidence="5" id="KW-0325">Glycoprotein</keyword>
<evidence type="ECO:0000256" key="3">
    <source>
        <dbReference type="ARBA" id="ARBA00022837"/>
    </source>
</evidence>
<dbReference type="Gene3D" id="2.60.120.200">
    <property type="match status" value="1"/>
</dbReference>
<dbReference type="Pfam" id="PF00354">
    <property type="entry name" value="Pentaxin"/>
    <property type="match status" value="1"/>
</dbReference>
<evidence type="ECO:0000256" key="7">
    <source>
        <dbReference type="SAM" id="SignalP"/>
    </source>
</evidence>
<protein>
    <recommendedName>
        <fullName evidence="8">Pentraxin (PTX) domain-containing protein</fullName>
    </recommendedName>
</protein>